<evidence type="ECO:0000313" key="2">
    <source>
        <dbReference type="Proteomes" id="UP001172386"/>
    </source>
</evidence>
<protein>
    <submittedName>
        <fullName evidence="1">Uncharacterized protein</fullName>
    </submittedName>
</protein>
<reference evidence="1" key="1">
    <citation type="submission" date="2022-10" db="EMBL/GenBank/DDBJ databases">
        <title>Culturing micro-colonial fungi from biological soil crusts in the Mojave desert and describing Neophaeococcomyces mojavensis, and introducing the new genera and species Taxawa tesnikishii.</title>
        <authorList>
            <person name="Kurbessoian T."/>
            <person name="Stajich J.E."/>
        </authorList>
    </citation>
    <scope>NUCLEOTIDE SEQUENCE</scope>
    <source>
        <strain evidence="1">JES_112</strain>
    </source>
</reference>
<accession>A0ACC2ZYX0</accession>
<evidence type="ECO:0000313" key="1">
    <source>
        <dbReference type="EMBL" id="KAJ9652927.1"/>
    </source>
</evidence>
<sequence length="618" mass="67084">MPDARVSLVSKTSSPDVSRRDSFSSTLSWSSGNDSGNNGNRKSLETTRPALPVPSISKVARRVSFLEEDEEQPLSTATATDAASQSKNEPVTWMSLPKKGQLAVLTIARLSEPLSERSLAAYMFFQLKWFNPSLPDSTIASQGGLLTAAFAAAQFLTAIWWGRAADTPWIGRKRVLLVGLTGTAIASIGVGFSKTFWQAFFFRALAGALNGNIGVMRTMLSEIIKEKRYQSRAFLLLPMCFNIGVVIGPILGGFLADPISSFPNTFGPGSSLGGKTGVWWMNAFPYALPNLFSGIFILISAMSVVFGLDETHEALRHKPDYGRKIGRRIANIVCWRKHDTYEYTQLHADETELQPTPITPTTGSSNVFPRSTVDPERQMSEAISAPTTNNSRSPFRQILRKNILITLTSHHLLAFHVSTFNALIFLLLPAPHSPNRDHHFPSLFFSGGLGLSQSRVGLAMAILGVIGLPLQILLYPPLTQRLGTLPSYRLFLPFSILAYVSVPFLVLLPESPAWLVWALLSLVLASQVLSRTFALTGTVILVNNSSPGPSVLGTIHGVAQSASSAARMLGPTLGGMLLGLGFRTNFVGGVWWLMAIIAAINWTLLFFIHEGDGKGGKA</sequence>
<name>A0ACC2ZYX0_9EURO</name>
<organism evidence="1 2">
    <name type="scientific">Neophaeococcomyces mojaviensis</name>
    <dbReference type="NCBI Taxonomy" id="3383035"/>
    <lineage>
        <taxon>Eukaryota</taxon>
        <taxon>Fungi</taxon>
        <taxon>Dikarya</taxon>
        <taxon>Ascomycota</taxon>
        <taxon>Pezizomycotina</taxon>
        <taxon>Eurotiomycetes</taxon>
        <taxon>Chaetothyriomycetidae</taxon>
        <taxon>Chaetothyriales</taxon>
        <taxon>Chaetothyriales incertae sedis</taxon>
        <taxon>Neophaeococcomyces</taxon>
    </lineage>
</organism>
<dbReference type="Proteomes" id="UP001172386">
    <property type="component" value="Unassembled WGS sequence"/>
</dbReference>
<dbReference type="EMBL" id="JAPDRQ010000176">
    <property type="protein sequence ID" value="KAJ9652927.1"/>
    <property type="molecule type" value="Genomic_DNA"/>
</dbReference>
<gene>
    <name evidence="1" type="ORF">H2198_007836</name>
</gene>
<keyword evidence="2" id="KW-1185">Reference proteome</keyword>
<comment type="caution">
    <text evidence="1">The sequence shown here is derived from an EMBL/GenBank/DDBJ whole genome shotgun (WGS) entry which is preliminary data.</text>
</comment>
<proteinExistence type="predicted"/>